<proteinExistence type="predicted"/>
<accession>A0A0F8ZJ60</accession>
<comment type="caution">
    <text evidence="1">The sequence shown here is derived from an EMBL/GenBank/DDBJ whole genome shotgun (WGS) entry which is preliminary data.</text>
</comment>
<organism evidence="1">
    <name type="scientific">marine sediment metagenome</name>
    <dbReference type="NCBI Taxonomy" id="412755"/>
    <lineage>
        <taxon>unclassified sequences</taxon>
        <taxon>metagenomes</taxon>
        <taxon>ecological metagenomes</taxon>
    </lineage>
</organism>
<dbReference type="EMBL" id="LAZR01063193">
    <property type="protein sequence ID" value="KKK59986.1"/>
    <property type="molecule type" value="Genomic_DNA"/>
</dbReference>
<reference evidence="1" key="1">
    <citation type="journal article" date="2015" name="Nature">
        <title>Complex archaea that bridge the gap between prokaryotes and eukaryotes.</title>
        <authorList>
            <person name="Spang A."/>
            <person name="Saw J.H."/>
            <person name="Jorgensen S.L."/>
            <person name="Zaremba-Niedzwiedzka K."/>
            <person name="Martijn J."/>
            <person name="Lind A.E."/>
            <person name="van Eijk R."/>
            <person name="Schleper C."/>
            <person name="Guy L."/>
            <person name="Ettema T.J."/>
        </authorList>
    </citation>
    <scope>NUCLEOTIDE SEQUENCE</scope>
</reference>
<protein>
    <submittedName>
        <fullName evidence="1">Uncharacterized protein</fullName>
    </submittedName>
</protein>
<name>A0A0F8ZJ60_9ZZZZ</name>
<dbReference type="AlphaFoldDB" id="A0A0F8ZJ60"/>
<evidence type="ECO:0000313" key="1">
    <source>
        <dbReference type="EMBL" id="KKK59986.1"/>
    </source>
</evidence>
<sequence>DIEGRIVIKENLFNPTKEDLANGNCQN</sequence>
<gene>
    <name evidence="1" type="ORF">LCGC14_3028860</name>
</gene>
<feature type="non-terminal residue" evidence="1">
    <location>
        <position position="1"/>
    </location>
</feature>